<dbReference type="GO" id="GO:0016855">
    <property type="term" value="F:racemase and epimerase activity, acting on amino acids and derivatives"/>
    <property type="evidence" value="ECO:0007669"/>
    <property type="project" value="InterPro"/>
</dbReference>
<gene>
    <name evidence="1" type="ORF">S03H2_05999</name>
</gene>
<dbReference type="EMBL" id="BARU01002567">
    <property type="protein sequence ID" value="GAH29669.1"/>
    <property type="molecule type" value="Genomic_DNA"/>
</dbReference>
<comment type="caution">
    <text evidence="1">The sequence shown here is derived from an EMBL/GenBank/DDBJ whole genome shotgun (WGS) entry which is preliminary data.</text>
</comment>
<feature type="non-terminal residue" evidence="1">
    <location>
        <position position="40"/>
    </location>
</feature>
<protein>
    <submittedName>
        <fullName evidence="1">Uncharacterized protein</fullName>
    </submittedName>
</protein>
<dbReference type="AlphaFoldDB" id="X1FJV9"/>
<reference evidence="1" key="1">
    <citation type="journal article" date="2014" name="Front. Microbiol.">
        <title>High frequency of phylogenetically diverse reductive dehalogenase-homologous genes in deep subseafloor sedimentary metagenomes.</title>
        <authorList>
            <person name="Kawai M."/>
            <person name="Futagami T."/>
            <person name="Toyoda A."/>
            <person name="Takaki Y."/>
            <person name="Nishi S."/>
            <person name="Hori S."/>
            <person name="Arai W."/>
            <person name="Tsubouchi T."/>
            <person name="Morono Y."/>
            <person name="Uchiyama I."/>
            <person name="Ito T."/>
            <person name="Fujiyama A."/>
            <person name="Inagaki F."/>
            <person name="Takami H."/>
        </authorList>
    </citation>
    <scope>NUCLEOTIDE SEQUENCE</scope>
    <source>
        <strain evidence="1">Expedition CK06-06</strain>
    </source>
</reference>
<name>X1FJV9_9ZZZZ</name>
<sequence>MQKVKIGLIRVISFEDEKLIELHGRLIEKYFPSLQLISRC</sequence>
<evidence type="ECO:0000313" key="1">
    <source>
        <dbReference type="EMBL" id="GAH29669.1"/>
    </source>
</evidence>
<proteinExistence type="predicted"/>
<accession>X1FJV9</accession>
<dbReference type="InterPro" id="IPR001920">
    <property type="entry name" value="Asp/Glu_race"/>
</dbReference>
<dbReference type="Gene3D" id="3.40.50.1860">
    <property type="match status" value="1"/>
</dbReference>
<organism evidence="1">
    <name type="scientific">marine sediment metagenome</name>
    <dbReference type="NCBI Taxonomy" id="412755"/>
    <lineage>
        <taxon>unclassified sequences</taxon>
        <taxon>metagenomes</taxon>
        <taxon>ecological metagenomes</taxon>
    </lineage>
</organism>